<protein>
    <submittedName>
        <fullName evidence="2">Uncharacterized protein</fullName>
    </submittedName>
</protein>
<keyword evidence="3" id="KW-1185">Reference proteome</keyword>
<evidence type="ECO:0000313" key="2">
    <source>
        <dbReference type="EMBL" id="KAA5606840.1"/>
    </source>
</evidence>
<feature type="transmembrane region" description="Helical" evidence="1">
    <location>
        <begin position="30"/>
        <end position="48"/>
    </location>
</feature>
<gene>
    <name evidence="2" type="ORF">F1188_02665</name>
</gene>
<proteinExistence type="predicted"/>
<sequence>MPSKTLDTLTGATVASAPGWAPPLAVVNQWLTFASLLVGLAFLCWRWWRAWLRERRVRRDVPR</sequence>
<dbReference type="EMBL" id="VWPJ01000002">
    <property type="protein sequence ID" value="KAA5606840.1"/>
    <property type="molecule type" value="Genomic_DNA"/>
</dbReference>
<name>A0A5M6IEY3_9PROT</name>
<dbReference type="RefSeq" id="WP_150060851.1">
    <property type="nucleotide sequence ID" value="NZ_JACHII010000003.1"/>
</dbReference>
<evidence type="ECO:0000256" key="1">
    <source>
        <dbReference type="SAM" id="Phobius"/>
    </source>
</evidence>
<dbReference type="Proteomes" id="UP000324065">
    <property type="component" value="Unassembled WGS sequence"/>
</dbReference>
<comment type="caution">
    <text evidence="2">The sequence shown here is derived from an EMBL/GenBank/DDBJ whole genome shotgun (WGS) entry which is preliminary data.</text>
</comment>
<keyword evidence="1" id="KW-1133">Transmembrane helix</keyword>
<keyword evidence="1" id="KW-0472">Membrane</keyword>
<accession>A0A5M6IEY3</accession>
<reference evidence="2 3" key="1">
    <citation type="submission" date="2019-09" db="EMBL/GenBank/DDBJ databases">
        <title>Genome sequence of Roseospira marina, one of the more divergent members of the non-sulfur purple photosynthetic bacterial family, the Rhodospirillaceae.</title>
        <authorList>
            <person name="Meyer T."/>
            <person name="Kyndt J."/>
        </authorList>
    </citation>
    <scope>NUCLEOTIDE SEQUENCE [LARGE SCALE GENOMIC DNA]</scope>
    <source>
        <strain evidence="2 3">DSM 15113</strain>
    </source>
</reference>
<keyword evidence="1" id="KW-0812">Transmembrane</keyword>
<evidence type="ECO:0000313" key="3">
    <source>
        <dbReference type="Proteomes" id="UP000324065"/>
    </source>
</evidence>
<organism evidence="2 3">
    <name type="scientific">Roseospira marina</name>
    <dbReference type="NCBI Taxonomy" id="140057"/>
    <lineage>
        <taxon>Bacteria</taxon>
        <taxon>Pseudomonadati</taxon>
        <taxon>Pseudomonadota</taxon>
        <taxon>Alphaproteobacteria</taxon>
        <taxon>Rhodospirillales</taxon>
        <taxon>Rhodospirillaceae</taxon>
        <taxon>Roseospira</taxon>
    </lineage>
</organism>
<dbReference type="AlphaFoldDB" id="A0A5M6IEY3"/>